<dbReference type="SUPFAM" id="SSF48371">
    <property type="entry name" value="ARM repeat"/>
    <property type="match status" value="1"/>
</dbReference>
<dbReference type="SMART" id="SM01302">
    <property type="entry name" value="Raptor_N"/>
    <property type="match status" value="1"/>
</dbReference>
<dbReference type="InterPro" id="IPR036322">
    <property type="entry name" value="WD40_repeat_dom_sf"/>
</dbReference>
<dbReference type="PRINTS" id="PR01547">
    <property type="entry name" value="YEAST176DUF"/>
</dbReference>
<feature type="compositionally biased region" description="Low complexity" evidence="3">
    <location>
        <begin position="1206"/>
        <end position="1230"/>
    </location>
</feature>
<gene>
    <name evidence="5" type="ORF">niasHS_009016</name>
</gene>
<keyword evidence="1" id="KW-0853">WD repeat</keyword>
<feature type="compositionally biased region" description="Low complexity" evidence="3">
    <location>
        <begin position="1165"/>
        <end position="1189"/>
    </location>
</feature>
<feature type="region of interest" description="Disordered" evidence="3">
    <location>
        <begin position="1164"/>
        <end position="1238"/>
    </location>
</feature>
<feature type="region of interest" description="Disordered" evidence="3">
    <location>
        <begin position="817"/>
        <end position="892"/>
    </location>
</feature>
<sequence length="1871" mass="205476">MPADTNREEKEKVWFRETRHVENIQGASLEALKHKDDWRRICERMKTVSVALVLCLNIGTDPPDVQKPQPCARKEAWVDPAEPSVAHAQQRPAQRIAQSLQKIYEKLHPRARYKSAIDPTVDCVRKLCMSMRRNAKNERVLFHFNGHGVPKPSEAGEIWLFNHDITQYIPLSLYELQSWMGTPSVYLWDCNSAGTIINMFMRFAEDHSIRWMEEYREMRDRDQLQQQHQSVSAGTSVADSAGVAAGIAAAFGGNANALHNNNDTASSTSTNSHSTIPSYKNCIHLGACSSGEQLPFHNADLPADLFTCCLTSPIQTSLLCHMLKTGTKNRFPPSIIDEIPGVLSDRRTLLGELNWIFTAITDAIAWCRLPRSTFQKLFRQDLLIASLFRAFLLSERIMRENGCHVVSTPQLPPVHDHPLWEYWDYTLDMCLTNLYNLLQPKQGYIQFTRSDCFVATPTLKHHLLIDLSLSAHANEYAYSWFFVEQLQAFEVWLKFGVDKCEPPQQLPVVLQVLLSVNHRLRALDLLARFIDMGPWAVLSALSVGIFPYVHRLLQCPTPEVRPALAFIWAKILAIDPGCQHELVKDNGYDYFLQVLNDQSVSPRMKIISAFVMATFIYKNYRPAQEKLVQSDYVTLCIELLSSELVTRCRMLVLWLLIGLGRLWAEYDKARWQAIRSVAYDKVVEFLNDDLPEVRAAAVFALGCFVHNTSRNNEHATAVENEVCDKLCEKCTYDGSVLVRAELAAAIQWFVIDFQSRFATICAELDRRVATQSPSSMMMIGNGTVQHGQELSKAMAAMCLSPTESELLLSDTASTASAVPAGTDHHHHHSHWPASSSSAFSTLPRRKISARSGGGGGGAFGTTNHHGVQPHQQQRQAPPAPSQGRRAAPANSSSASIYAILPRSASSIIPNPTNIRRRFSPIRKMSSILAGPSTASAAPTSPSGETAGLNSNSLFKFRVLSHIRSLESKTFIGPFERIWLCVLRLGLDPFDGVATMGEQIIRYIFELSSKIKESRDKALELKQSTGGRPISVNGPIMMNSGASGSQQISPADVQKHQQSHSHPEKVKFLVGTPQGGGTTTLMPSAVTPTNNIGTVVVPSGGGDARSIGNSTPPPLVPIITTLPDGVGAVAATHPPPTPIAEEPPTGSSSTATIDPVAMMLARRCAPSPMRTPPTSTSSGAAATAITIGTPRCPGTTITTAEEENDDQQQQQATTTSSASSTPSAAQQQQTSLNKKHPEMDNAKRRLLLDPFIHQSLYTPKRSIFGTQAGAYSQVADSNELLLAEQSATVAVEGLVRTSFVEWCAKTWTEPIYDTIYGLGRGIPTRNSLVDGASPFTMAQPTDWAIHTHEGIRQRAKKELEVLKTKHFRCETQIMQLKLDRPATSMAWSFLRPYVYIGDGERVRIYSYSTGDEYRQQQQHHHQYGADTSPQIPQPPPSSTLCSEFWAGSEPFLQDQITDLMVVNELTHELLMSGTRNGLLRVWDPMFHEHSHELLERPKLVTATYMLNDVPRVSGGQNRIIYHWDQRGGRLVCAGNVRICRVWDAWAERAVFDVTLKHAKGAVVAVGSELRFDLVSCGFSDGTVALFDIRVPAKGCEVLHLRDSNAPVVGMAMLGGDEQRERLLVGTRDGEIRLWEPRMFKEALVEFNVNRVQHRDGGDGSASRSGGYFGGSSSTAAFVDGQHRMMQQMEVQVQGELIACAMDDATVFLFDIDGRGGALSRLRWPTASGGAGRALLSAAASSFYSPTGAMSGISSLLWGRPRRNSSGGTSVTSGSGVDNGSSSVSVFGDHHFTSPQRRQQQQTGAAGPPPPAAMRFHKQRVLLGLATAEGQFRSYAMPSSVDSGVSSNSTSGGAEDVLGTGAGGMASAVLRRI</sequence>
<dbReference type="Pfam" id="PF14538">
    <property type="entry name" value="Raptor_N"/>
    <property type="match status" value="1"/>
</dbReference>
<feature type="domain" description="Raptor N-terminal CASPase-like" evidence="4">
    <location>
        <begin position="44"/>
        <end position="201"/>
    </location>
</feature>
<dbReference type="Gene3D" id="2.130.10.10">
    <property type="entry name" value="YVTN repeat-like/Quinoprotein amine dehydrogenase"/>
    <property type="match status" value="1"/>
</dbReference>
<dbReference type="PANTHER" id="PTHR12848:SF16">
    <property type="entry name" value="REGULATORY-ASSOCIATED PROTEIN OF MTOR"/>
    <property type="match status" value="1"/>
</dbReference>
<dbReference type="Proteomes" id="UP001620645">
    <property type="component" value="Unassembled WGS sequence"/>
</dbReference>
<feature type="compositionally biased region" description="Low complexity" evidence="3">
    <location>
        <begin position="1793"/>
        <end position="1804"/>
    </location>
</feature>
<dbReference type="InterPro" id="IPR029347">
    <property type="entry name" value="Raptor_N"/>
</dbReference>
<comment type="caution">
    <text evidence="5">The sequence shown here is derived from an EMBL/GenBank/DDBJ whole genome shotgun (WGS) entry which is preliminary data.</text>
</comment>
<dbReference type="SUPFAM" id="SSF50978">
    <property type="entry name" value="WD40 repeat-like"/>
    <property type="match status" value="1"/>
</dbReference>
<dbReference type="InterPro" id="IPR016024">
    <property type="entry name" value="ARM-type_fold"/>
</dbReference>
<keyword evidence="6" id="KW-1185">Reference proteome</keyword>
<dbReference type="InterPro" id="IPR011989">
    <property type="entry name" value="ARM-like"/>
</dbReference>
<evidence type="ECO:0000256" key="1">
    <source>
        <dbReference type="ARBA" id="ARBA00022574"/>
    </source>
</evidence>
<keyword evidence="2" id="KW-0677">Repeat</keyword>
<organism evidence="5 6">
    <name type="scientific">Heterodera schachtii</name>
    <name type="common">Sugarbeet cyst nematode worm</name>
    <name type="synonym">Tylenchus schachtii</name>
    <dbReference type="NCBI Taxonomy" id="97005"/>
    <lineage>
        <taxon>Eukaryota</taxon>
        <taxon>Metazoa</taxon>
        <taxon>Ecdysozoa</taxon>
        <taxon>Nematoda</taxon>
        <taxon>Chromadorea</taxon>
        <taxon>Rhabditida</taxon>
        <taxon>Tylenchina</taxon>
        <taxon>Tylenchomorpha</taxon>
        <taxon>Tylenchoidea</taxon>
        <taxon>Heteroderidae</taxon>
        <taxon>Heteroderinae</taxon>
        <taxon>Heterodera</taxon>
    </lineage>
</organism>
<feature type="region of interest" description="Disordered" evidence="3">
    <location>
        <begin position="1024"/>
        <end position="1057"/>
    </location>
</feature>
<reference evidence="5 6" key="1">
    <citation type="submission" date="2024-10" db="EMBL/GenBank/DDBJ databases">
        <authorList>
            <person name="Kim D."/>
        </authorList>
    </citation>
    <scope>NUCLEOTIDE SEQUENCE [LARGE SCALE GENOMIC DNA]</scope>
    <source>
        <strain evidence="5">Taebaek</strain>
    </source>
</reference>
<evidence type="ECO:0000313" key="5">
    <source>
        <dbReference type="EMBL" id="KAL3085974.1"/>
    </source>
</evidence>
<feature type="region of interest" description="Disordered" evidence="3">
    <location>
        <begin position="1414"/>
        <end position="1437"/>
    </location>
</feature>
<feature type="compositionally biased region" description="Low complexity" evidence="3">
    <location>
        <begin position="831"/>
        <end position="840"/>
    </location>
</feature>
<dbReference type="Gene3D" id="1.25.10.10">
    <property type="entry name" value="Leucine-rich Repeat Variant"/>
    <property type="match status" value="1"/>
</dbReference>
<name>A0ABD2J1J1_HETSC</name>
<evidence type="ECO:0000259" key="4">
    <source>
        <dbReference type="SMART" id="SM01302"/>
    </source>
</evidence>
<proteinExistence type="predicted"/>
<evidence type="ECO:0000256" key="2">
    <source>
        <dbReference type="ARBA" id="ARBA00022737"/>
    </source>
</evidence>
<evidence type="ECO:0000256" key="3">
    <source>
        <dbReference type="SAM" id="MobiDB-lite"/>
    </source>
</evidence>
<feature type="compositionally biased region" description="Polar residues" evidence="3">
    <location>
        <begin position="1039"/>
        <end position="1048"/>
    </location>
</feature>
<feature type="compositionally biased region" description="Low complexity" evidence="3">
    <location>
        <begin position="1762"/>
        <end position="1785"/>
    </location>
</feature>
<feature type="region of interest" description="Disordered" evidence="3">
    <location>
        <begin position="1761"/>
        <end position="1811"/>
    </location>
</feature>
<dbReference type="InterPro" id="IPR004083">
    <property type="entry name" value="Raptor"/>
</dbReference>
<dbReference type="EMBL" id="JBICCN010000219">
    <property type="protein sequence ID" value="KAL3085974.1"/>
    <property type="molecule type" value="Genomic_DNA"/>
</dbReference>
<evidence type="ECO:0000313" key="6">
    <source>
        <dbReference type="Proteomes" id="UP001620645"/>
    </source>
</evidence>
<protein>
    <recommendedName>
        <fullName evidence="4">Raptor N-terminal CASPase-like domain-containing protein</fullName>
    </recommendedName>
</protein>
<accession>A0ABD2J1J1</accession>
<dbReference type="PANTHER" id="PTHR12848">
    <property type="entry name" value="REGULATORY-ASSOCIATED PROTEIN OF MTOR"/>
    <property type="match status" value="1"/>
</dbReference>
<feature type="compositionally biased region" description="Low complexity" evidence="3">
    <location>
        <begin position="868"/>
        <end position="892"/>
    </location>
</feature>
<dbReference type="InterPro" id="IPR015943">
    <property type="entry name" value="WD40/YVTN_repeat-like_dom_sf"/>
</dbReference>